<proteinExistence type="predicted"/>
<comment type="caution">
    <text evidence="2">The sequence shown here is derived from an EMBL/GenBank/DDBJ whole genome shotgun (WGS) entry which is preliminary data.</text>
</comment>
<dbReference type="GO" id="GO:0003677">
    <property type="term" value="F:DNA binding"/>
    <property type="evidence" value="ECO:0007669"/>
    <property type="project" value="InterPro"/>
</dbReference>
<dbReference type="EMBL" id="JARGCK010000018">
    <property type="protein sequence ID" value="MDK9866959.1"/>
    <property type="molecule type" value="Genomic_DNA"/>
</dbReference>
<dbReference type="PROSITE" id="PS50943">
    <property type="entry name" value="HTH_CROC1"/>
    <property type="match status" value="1"/>
</dbReference>
<organism evidence="2 3">
    <name type="scientific">Staphylococcus equorum</name>
    <dbReference type="NCBI Taxonomy" id="246432"/>
    <lineage>
        <taxon>Bacteria</taxon>
        <taxon>Bacillati</taxon>
        <taxon>Bacillota</taxon>
        <taxon>Bacilli</taxon>
        <taxon>Bacillales</taxon>
        <taxon>Staphylococcaceae</taxon>
        <taxon>Staphylococcus</taxon>
    </lineage>
</organism>
<evidence type="ECO:0000313" key="3">
    <source>
        <dbReference type="Proteomes" id="UP001174037"/>
    </source>
</evidence>
<sequence>MIICTLNKLMEENNKTQSEVASKTGITRPTLLSLIRNDNQSIRYETINQLCNFFDIDMSELLVYSPVEVKFKNVLLQKIPVTTNHKITSENSSVIVSLIYEIGGLEFEFDTNLSVTKTSNSLQNSGKFFFNILIFEDEYNSLVSKGFNKGFVKTYNDSIGLENLIKEKLSKANLDTDFKIKHYEVEMNTLKRKEKEFDDLFEELKSLVDTIPFEDKDKEEMLKKINDIKHTNTNSKGD</sequence>
<dbReference type="Proteomes" id="UP001174037">
    <property type="component" value="Unassembled WGS sequence"/>
</dbReference>
<dbReference type="InterPro" id="IPR001387">
    <property type="entry name" value="Cro/C1-type_HTH"/>
</dbReference>
<reference evidence="2" key="2">
    <citation type="submission" date="2023-03" db="EMBL/GenBank/DDBJ databases">
        <authorList>
            <person name="Vazquez L."/>
            <person name="Rodriguez J."/>
            <person name="Mayo B."/>
            <person name="Florez A.B."/>
        </authorList>
    </citation>
    <scope>NUCLEOTIDE SEQUENCE</scope>
    <source>
        <strain evidence="2">5A3I</strain>
    </source>
</reference>
<reference evidence="2" key="1">
    <citation type="journal article" date="2023" name="Int. J. Mol. Sci.">
        <title>Antibiotic Resistance/Susceptibility Profiles of Staphylococcus equorum Strains from Cheese, and Genome Analysis for Antibiotic Resistance Genes.</title>
        <authorList>
            <person name="Vazquez L."/>
            <person name="Srednik M.E."/>
            <person name="Rodriguez J."/>
            <person name="Florez A.B."/>
            <person name="Mayo B."/>
        </authorList>
    </citation>
    <scope>NUCLEOTIDE SEQUENCE</scope>
    <source>
        <strain evidence="2">5A3I</strain>
    </source>
</reference>
<dbReference type="Pfam" id="PF13443">
    <property type="entry name" value="HTH_26"/>
    <property type="match status" value="1"/>
</dbReference>
<evidence type="ECO:0000313" key="2">
    <source>
        <dbReference type="EMBL" id="MDK9866959.1"/>
    </source>
</evidence>
<evidence type="ECO:0000259" key="1">
    <source>
        <dbReference type="PROSITE" id="PS50943"/>
    </source>
</evidence>
<accession>A0AAW7ALU4</accession>
<dbReference type="CDD" id="cd00093">
    <property type="entry name" value="HTH_XRE"/>
    <property type="match status" value="1"/>
</dbReference>
<gene>
    <name evidence="2" type="ORF">P1A27_13585</name>
</gene>
<name>A0AAW7ALU4_9STAP</name>
<dbReference type="AlphaFoldDB" id="A0AAW7ALU4"/>
<dbReference type="InterPro" id="IPR010982">
    <property type="entry name" value="Lambda_DNA-bd_dom_sf"/>
</dbReference>
<dbReference type="Gene3D" id="1.10.260.40">
    <property type="entry name" value="lambda repressor-like DNA-binding domains"/>
    <property type="match status" value="1"/>
</dbReference>
<dbReference type="SMART" id="SM00530">
    <property type="entry name" value="HTH_XRE"/>
    <property type="match status" value="1"/>
</dbReference>
<dbReference type="RefSeq" id="WP_285324409.1">
    <property type="nucleotide sequence ID" value="NZ_JARGCK010000018.1"/>
</dbReference>
<protein>
    <submittedName>
        <fullName evidence="2">Helix-turn-helix transcriptional regulator</fullName>
    </submittedName>
</protein>
<dbReference type="SUPFAM" id="SSF47413">
    <property type="entry name" value="lambda repressor-like DNA-binding domains"/>
    <property type="match status" value="1"/>
</dbReference>
<feature type="domain" description="HTH cro/C1-type" evidence="1">
    <location>
        <begin position="6"/>
        <end position="61"/>
    </location>
</feature>